<dbReference type="InterPro" id="IPR023577">
    <property type="entry name" value="CYTH_domain"/>
</dbReference>
<dbReference type="EMBL" id="LSCQ01000013">
    <property type="protein sequence ID" value="KXB38022.1"/>
    <property type="molecule type" value="Genomic_DNA"/>
</dbReference>
<dbReference type="Proteomes" id="UP000070422">
    <property type="component" value="Unassembled WGS sequence"/>
</dbReference>
<evidence type="ECO:0000259" key="1">
    <source>
        <dbReference type="PROSITE" id="PS51707"/>
    </source>
</evidence>
<dbReference type="PANTHER" id="PTHR34948:SF2">
    <property type="entry name" value="TRIPHOSPHATE TUNNEL METALLOENZYME 3"/>
    <property type="match status" value="1"/>
</dbReference>
<dbReference type="SMART" id="SM01118">
    <property type="entry name" value="CYTH"/>
    <property type="match status" value="1"/>
</dbReference>
<dbReference type="Pfam" id="PF01928">
    <property type="entry name" value="CYTH"/>
    <property type="match status" value="1"/>
</dbReference>
<dbReference type="PATRIC" id="fig|87541.4.peg.183"/>
<sequence>MNYVLETEFKNILSPEEYHKLLTHFKLDQQTANEQNNLYFDTASGQLKEAHAALRLRLTPSYAHLTFKQKFNSAQSKEVTDSLPLPLGQTIWQTGQLEIGPHVQDVLVELGIEPADLQILGRFHTKRLSGEWQGNTLVLDACHFPNFNDFELEMESPDSLEEAEKAFHRFLSTYHIPRRPSKQKVARMLLSDALYSFKTQSLKKGGRE</sequence>
<feature type="domain" description="CYTH" evidence="1">
    <location>
        <begin position="4"/>
        <end position="192"/>
    </location>
</feature>
<evidence type="ECO:0000313" key="3">
    <source>
        <dbReference type="Proteomes" id="UP000070422"/>
    </source>
</evidence>
<accession>A0A133Y498</accession>
<dbReference type="PIRSF" id="PIRSF012526">
    <property type="entry name" value="CYTH_UCP012526"/>
    <property type="match status" value="1"/>
</dbReference>
<evidence type="ECO:0000313" key="2">
    <source>
        <dbReference type="EMBL" id="KXB38022.1"/>
    </source>
</evidence>
<organism evidence="2 3">
    <name type="scientific">Aerococcus christensenii</name>
    <dbReference type="NCBI Taxonomy" id="87541"/>
    <lineage>
        <taxon>Bacteria</taxon>
        <taxon>Bacillati</taxon>
        <taxon>Bacillota</taxon>
        <taxon>Bacilli</taxon>
        <taxon>Lactobacillales</taxon>
        <taxon>Aerococcaceae</taxon>
        <taxon>Aerococcus</taxon>
    </lineage>
</organism>
<dbReference type="AlphaFoldDB" id="A0A133Y498"/>
<name>A0A133Y498_9LACT</name>
<dbReference type="Gene3D" id="2.40.320.10">
    <property type="entry name" value="Hypothetical Protein Pfu-838710-001"/>
    <property type="match status" value="1"/>
</dbReference>
<dbReference type="STRING" id="87541.AWM71_05610"/>
<dbReference type="PROSITE" id="PS51707">
    <property type="entry name" value="CYTH"/>
    <property type="match status" value="1"/>
</dbReference>
<dbReference type="InterPro" id="IPR009195">
    <property type="entry name" value="Uncharacterised_YjbK"/>
</dbReference>
<dbReference type="OrthoDB" id="384378at2"/>
<reference evidence="2 3" key="1">
    <citation type="submission" date="2016-01" db="EMBL/GenBank/DDBJ databases">
        <authorList>
            <person name="Oliw E.H."/>
        </authorList>
    </citation>
    <scope>NUCLEOTIDE SEQUENCE [LARGE SCALE GENOMIC DNA]</scope>
    <source>
        <strain evidence="2 3">KA00635</strain>
    </source>
</reference>
<protein>
    <submittedName>
        <fullName evidence="2">Adenylate cyclase</fullName>
    </submittedName>
</protein>
<gene>
    <name evidence="2" type="ORF">HMPREF3187_00183</name>
</gene>
<dbReference type="SUPFAM" id="SSF55154">
    <property type="entry name" value="CYTH-like phosphatases"/>
    <property type="match status" value="1"/>
</dbReference>
<dbReference type="InterPro" id="IPR033469">
    <property type="entry name" value="CYTH-like_dom_sf"/>
</dbReference>
<dbReference type="RefSeq" id="WP_060936356.1">
    <property type="nucleotide sequence ID" value="NZ_JASOZP010000010.1"/>
</dbReference>
<dbReference type="PANTHER" id="PTHR34948">
    <property type="entry name" value="OS08G0299200 PROTEIN"/>
    <property type="match status" value="1"/>
</dbReference>
<proteinExistence type="predicted"/>
<comment type="caution">
    <text evidence="2">The sequence shown here is derived from an EMBL/GenBank/DDBJ whole genome shotgun (WGS) entry which is preliminary data.</text>
</comment>